<accession>A0A2H1H970</accession>
<evidence type="ECO:0000256" key="1">
    <source>
        <dbReference type="SAM" id="MobiDB-lite"/>
    </source>
</evidence>
<sequence length="190" mass="20021">MPLGNPWEIVFSSKPLYVAGAAESDQMNCLDGIDSIGTVTPHPDDVFDNETAPLILSVPHPPANPDAINTLGTDVADPPAALQSTSSPPTKLKSSATTSPQARHHQPHRPTLPVPVPVKRQSIPTTTSVGTRTTNACDEGRSKTVALNNTTRNYTSGRGGHPSSAWTLDELADLATVGGAERVEGRRIGY</sequence>
<gene>
    <name evidence="2" type="ORF">ZT1E4_G11648</name>
</gene>
<organism evidence="2 3">
    <name type="scientific">Zymoseptoria tritici ST99CH_1E4</name>
    <dbReference type="NCBI Taxonomy" id="1276532"/>
    <lineage>
        <taxon>Eukaryota</taxon>
        <taxon>Fungi</taxon>
        <taxon>Dikarya</taxon>
        <taxon>Ascomycota</taxon>
        <taxon>Pezizomycotina</taxon>
        <taxon>Dothideomycetes</taxon>
        <taxon>Dothideomycetidae</taxon>
        <taxon>Mycosphaerellales</taxon>
        <taxon>Mycosphaerellaceae</taxon>
        <taxon>Zymoseptoria</taxon>
    </lineage>
</organism>
<protein>
    <submittedName>
        <fullName evidence="2">Uncharacterized protein</fullName>
    </submittedName>
</protein>
<dbReference type="AlphaFoldDB" id="A0A2H1H970"/>
<name>A0A2H1H970_ZYMTR</name>
<proteinExistence type="predicted"/>
<dbReference type="Proteomes" id="UP000245764">
    <property type="component" value="Chromosome 15"/>
</dbReference>
<dbReference type="EMBL" id="LT854267">
    <property type="protein sequence ID" value="SMR62334.1"/>
    <property type="molecule type" value="Genomic_DNA"/>
</dbReference>
<evidence type="ECO:0000313" key="2">
    <source>
        <dbReference type="EMBL" id="SMR62334.1"/>
    </source>
</evidence>
<feature type="compositionally biased region" description="Low complexity" evidence="1">
    <location>
        <begin position="84"/>
        <end position="100"/>
    </location>
</feature>
<evidence type="ECO:0000313" key="3">
    <source>
        <dbReference type="Proteomes" id="UP000245764"/>
    </source>
</evidence>
<reference evidence="3" key="1">
    <citation type="submission" date="2017-05" db="EMBL/GenBank/DDBJ databases">
        <authorList>
            <person name="Song R."/>
            <person name="Chenine A.L."/>
            <person name="Ruprecht R.M."/>
        </authorList>
    </citation>
    <scope>NUCLEOTIDE SEQUENCE [LARGE SCALE GENOMIC DNA]</scope>
</reference>
<feature type="region of interest" description="Disordered" evidence="1">
    <location>
        <begin position="59"/>
        <end position="118"/>
    </location>
</feature>